<accession>A0ABP3ILI7</accession>
<dbReference type="Proteomes" id="UP001500879">
    <property type="component" value="Unassembled WGS sequence"/>
</dbReference>
<evidence type="ECO:0008006" key="4">
    <source>
        <dbReference type="Google" id="ProtNLM"/>
    </source>
</evidence>
<protein>
    <recommendedName>
        <fullName evidence="4">DUF3987 domain-containing protein</fullName>
    </recommendedName>
</protein>
<comment type="caution">
    <text evidence="2">The sequence shown here is derived from an EMBL/GenBank/DDBJ whole genome shotgun (WGS) entry which is preliminary data.</text>
</comment>
<sequence>MSTDPDFRPMATGRLRQIVEDLEPHVEWTPIGILGSLLSVFSAMLPETRVQLKSGSMPLMLHALLCGDTGEGKGQSYGCAVSIAKDANAAFMASHTIKGVVGGAGLIQRIADRGGHALIVDSEYARILRAGKRQTGNLSQTLRDLWDGETVATNRAKDPVQVDDPRVSMVGQITPAELRNSMSATDRDGGSYNRLLILPVKQIRWLSERHKVPAHLIPEAGEIMAGAVRHGQRTKLVTLADEAYDTADTIRRDLATHARSSELLKAFAARCNEQARRIAALYALFDLRTEITVADLEAAAALVRYGMDTVEEIVGDSDAPGAPRQPRSLLEKTRARIELFGGMATSSQLLGYVGATAEQVRALPEMKVVEVREAATGRAAVYYVFSDEIAEKLRQKAAERAPKQPRRPAQQPARRAATPQKKPVRQQPARPAAPAPSKSPFFAAL</sequence>
<dbReference type="RefSeq" id="WP_344023991.1">
    <property type="nucleotide sequence ID" value="NZ_BAAABX010000032.1"/>
</dbReference>
<name>A0ABP3ILI7_9ACTN</name>
<dbReference type="EMBL" id="BAAABX010000032">
    <property type="protein sequence ID" value="GAA0406074.1"/>
    <property type="molecule type" value="Genomic_DNA"/>
</dbReference>
<keyword evidence="3" id="KW-1185">Reference proteome</keyword>
<evidence type="ECO:0000256" key="1">
    <source>
        <dbReference type="SAM" id="MobiDB-lite"/>
    </source>
</evidence>
<organism evidence="2 3">
    <name type="scientific">Streptomyces luteireticuli</name>
    <dbReference type="NCBI Taxonomy" id="173858"/>
    <lineage>
        <taxon>Bacteria</taxon>
        <taxon>Bacillati</taxon>
        <taxon>Actinomycetota</taxon>
        <taxon>Actinomycetes</taxon>
        <taxon>Kitasatosporales</taxon>
        <taxon>Streptomycetaceae</taxon>
        <taxon>Streptomyces</taxon>
    </lineage>
</organism>
<gene>
    <name evidence="2" type="ORF">GCM10010357_28780</name>
</gene>
<reference evidence="3" key="1">
    <citation type="journal article" date="2019" name="Int. J. Syst. Evol. Microbiol.">
        <title>The Global Catalogue of Microorganisms (GCM) 10K type strain sequencing project: providing services to taxonomists for standard genome sequencing and annotation.</title>
        <authorList>
            <consortium name="The Broad Institute Genomics Platform"/>
            <consortium name="The Broad Institute Genome Sequencing Center for Infectious Disease"/>
            <person name="Wu L."/>
            <person name="Ma J."/>
        </authorList>
    </citation>
    <scope>NUCLEOTIDE SEQUENCE [LARGE SCALE GENOMIC DNA]</scope>
    <source>
        <strain evidence="3">JCM 4788</strain>
    </source>
</reference>
<proteinExistence type="predicted"/>
<feature type="region of interest" description="Disordered" evidence="1">
    <location>
        <begin position="395"/>
        <end position="445"/>
    </location>
</feature>
<feature type="compositionally biased region" description="Low complexity" evidence="1">
    <location>
        <begin position="407"/>
        <end position="445"/>
    </location>
</feature>
<evidence type="ECO:0000313" key="2">
    <source>
        <dbReference type="EMBL" id="GAA0406074.1"/>
    </source>
</evidence>
<evidence type="ECO:0000313" key="3">
    <source>
        <dbReference type="Proteomes" id="UP001500879"/>
    </source>
</evidence>